<dbReference type="Proteomes" id="UP000664859">
    <property type="component" value="Unassembled WGS sequence"/>
</dbReference>
<protein>
    <submittedName>
        <fullName evidence="1">Uncharacterized protein</fullName>
    </submittedName>
</protein>
<proteinExistence type="predicted"/>
<evidence type="ECO:0000313" key="2">
    <source>
        <dbReference type="Proteomes" id="UP000664859"/>
    </source>
</evidence>
<keyword evidence="2" id="KW-1185">Reference proteome</keyword>
<gene>
    <name evidence="1" type="ORF">JKP88DRAFT_249255</name>
</gene>
<evidence type="ECO:0000313" key="1">
    <source>
        <dbReference type="EMBL" id="KAG5176871.1"/>
    </source>
</evidence>
<dbReference type="EMBL" id="JAFCMP010000532">
    <property type="protein sequence ID" value="KAG5176871.1"/>
    <property type="molecule type" value="Genomic_DNA"/>
</dbReference>
<comment type="caution">
    <text evidence="1">The sequence shown here is derived from an EMBL/GenBank/DDBJ whole genome shotgun (WGS) entry which is preliminary data.</text>
</comment>
<organism evidence="1 2">
    <name type="scientific">Tribonema minus</name>
    <dbReference type="NCBI Taxonomy" id="303371"/>
    <lineage>
        <taxon>Eukaryota</taxon>
        <taxon>Sar</taxon>
        <taxon>Stramenopiles</taxon>
        <taxon>Ochrophyta</taxon>
        <taxon>PX clade</taxon>
        <taxon>Xanthophyceae</taxon>
        <taxon>Tribonematales</taxon>
        <taxon>Tribonemataceae</taxon>
        <taxon>Tribonema</taxon>
    </lineage>
</organism>
<sequence>MADSIAVSAAVALMSIATKNTDSNDHVGGHRSCRGTWAWHTAAWWRVQRACAGQISAYHSTLSIAAAVAAIVGVFHTLRGNTSRFVLRGGSEMQRFLQQTHVRARPRRRNVIAYLHAKLLRWVCGQRDFVLAVSCASVGVSLSGFIHDQARLRCSSMTLNRLVPPARCAARASLGGAPGRAYACVTYWRLQSCCSLLLLPTNGGACRRAAQARACNAKASKQHCTGFEQRMTGKPQQSGCASAGAGEGCRLHADGSRHTTWQKALQVVSSGGTARLSGCGVWKYACTSGSRLVEQRLVVRHALFRRCVKALRSRHHTVISNEQDRCPVLIHTPAVLMGDGWTSSSSWSGPRHALPAAWVMSCQ</sequence>
<dbReference type="AlphaFoldDB" id="A0A835YLH8"/>
<reference evidence="1" key="1">
    <citation type="submission" date="2021-02" db="EMBL/GenBank/DDBJ databases">
        <title>First Annotated Genome of the Yellow-green Alga Tribonema minus.</title>
        <authorList>
            <person name="Mahan K.M."/>
        </authorList>
    </citation>
    <scope>NUCLEOTIDE SEQUENCE</scope>
    <source>
        <strain evidence="1">UTEX B ZZ1240</strain>
    </source>
</reference>
<accession>A0A835YLH8</accession>
<name>A0A835YLH8_9STRA</name>